<dbReference type="AlphaFoldDB" id="A0A7S7RDV4"/>
<dbReference type="PROSITE" id="PS51257">
    <property type="entry name" value="PROKAR_LIPOPROTEIN"/>
    <property type="match status" value="1"/>
</dbReference>
<keyword evidence="1" id="KW-0472">Membrane</keyword>
<gene>
    <name evidence="2" type="ORF">AWH56_013220</name>
</gene>
<sequence>MFNHKVKRLLISSTILSSCLSIIIIVMTIVHHLKIQESIDEIKHNGFI</sequence>
<evidence type="ECO:0000256" key="1">
    <source>
        <dbReference type="SAM" id="Phobius"/>
    </source>
</evidence>
<keyword evidence="1" id="KW-0812">Transmembrane</keyword>
<evidence type="ECO:0000313" key="3">
    <source>
        <dbReference type="Proteomes" id="UP000180175"/>
    </source>
</evidence>
<dbReference type="KEGG" id="aia:AWH56_013220"/>
<proteinExistence type="predicted"/>
<dbReference type="Proteomes" id="UP000180175">
    <property type="component" value="Chromosome"/>
</dbReference>
<reference evidence="2 3" key="2">
    <citation type="journal article" date="2019" name="Int. J. Syst. Evol. Microbiol.">
        <title>Anaerobacillus isosaccharinicus sp. nov., an alkaliphilic bacterium which degrades isosaccharinic acid.</title>
        <authorList>
            <person name="Bassil N.M."/>
            <person name="Lloyd J.R."/>
        </authorList>
    </citation>
    <scope>NUCLEOTIDE SEQUENCE [LARGE SCALE GENOMIC DNA]</scope>
    <source>
        <strain evidence="2 3">NB2006</strain>
    </source>
</reference>
<evidence type="ECO:0000313" key="2">
    <source>
        <dbReference type="EMBL" id="QOY38403.1"/>
    </source>
</evidence>
<keyword evidence="3" id="KW-1185">Reference proteome</keyword>
<name>A0A7S7RDV4_9BACI</name>
<reference evidence="2 3" key="1">
    <citation type="journal article" date="2017" name="Genome Announc.">
        <title>Draft Genome Sequences of Four Alkaliphilic Bacteria Belonging to the Anaerobacillus Genus.</title>
        <authorList>
            <person name="Bassil N.M."/>
            <person name="Lloyd J.R."/>
        </authorList>
    </citation>
    <scope>NUCLEOTIDE SEQUENCE [LARGE SCALE GENOMIC DNA]</scope>
    <source>
        <strain evidence="2 3">NB2006</strain>
    </source>
</reference>
<accession>A0A7S7RDV4</accession>
<organism evidence="2 3">
    <name type="scientific">Anaerobacillus isosaccharinicus</name>
    <dbReference type="NCBI Taxonomy" id="1532552"/>
    <lineage>
        <taxon>Bacteria</taxon>
        <taxon>Bacillati</taxon>
        <taxon>Bacillota</taxon>
        <taxon>Bacilli</taxon>
        <taxon>Bacillales</taxon>
        <taxon>Bacillaceae</taxon>
        <taxon>Anaerobacillus</taxon>
    </lineage>
</organism>
<protein>
    <submittedName>
        <fullName evidence="2">Uncharacterized protein</fullName>
    </submittedName>
</protein>
<dbReference type="RefSeq" id="WP_159432536.1">
    <property type="nucleotide sequence ID" value="NZ_CP063356.2"/>
</dbReference>
<dbReference type="EMBL" id="CP063356">
    <property type="protein sequence ID" value="QOY38403.1"/>
    <property type="molecule type" value="Genomic_DNA"/>
</dbReference>
<keyword evidence="1" id="KW-1133">Transmembrane helix</keyword>
<feature type="transmembrane region" description="Helical" evidence="1">
    <location>
        <begin position="9"/>
        <end position="30"/>
    </location>
</feature>